<dbReference type="AlphaFoldDB" id="A0A7K1SR06"/>
<name>A0A7K1SR06_9BACT</name>
<gene>
    <name evidence="1" type="ORF">GO755_39575</name>
</gene>
<dbReference type="Proteomes" id="UP000436006">
    <property type="component" value="Unassembled WGS sequence"/>
</dbReference>
<evidence type="ECO:0000313" key="1">
    <source>
        <dbReference type="EMBL" id="MVM36180.1"/>
    </source>
</evidence>
<comment type="caution">
    <text evidence="1">The sequence shown here is derived from an EMBL/GenBank/DDBJ whole genome shotgun (WGS) entry which is preliminary data.</text>
</comment>
<sequence>MSLFSSVNRRIRVSVFFTISLILSLVTLAQVNLTYRLLNGYFLSNDAPINKGKPTLFVFEQAETFDQVVKPAATNKRPDVINFAKEMVIGVALSPTNKPPKLSVSKVFVQDSILTVRYIRIADTTLTHNPQSFTSQPMLLFAIPKQTILKTKLVENGKVVQLVKKHENE</sequence>
<evidence type="ECO:0000313" key="2">
    <source>
        <dbReference type="Proteomes" id="UP000436006"/>
    </source>
</evidence>
<organism evidence="1 2">
    <name type="scientific">Spirosoma arboris</name>
    <dbReference type="NCBI Taxonomy" id="2682092"/>
    <lineage>
        <taxon>Bacteria</taxon>
        <taxon>Pseudomonadati</taxon>
        <taxon>Bacteroidota</taxon>
        <taxon>Cytophagia</taxon>
        <taxon>Cytophagales</taxon>
        <taxon>Cytophagaceae</taxon>
        <taxon>Spirosoma</taxon>
    </lineage>
</organism>
<dbReference type="EMBL" id="WPIN01000032">
    <property type="protein sequence ID" value="MVM36180.1"/>
    <property type="molecule type" value="Genomic_DNA"/>
</dbReference>
<reference evidence="1 2" key="1">
    <citation type="submission" date="2019-12" db="EMBL/GenBank/DDBJ databases">
        <title>Spirosoma sp. HMF4905 genome sequencing and assembly.</title>
        <authorList>
            <person name="Kang H."/>
            <person name="Cha I."/>
            <person name="Kim H."/>
            <person name="Joh K."/>
        </authorList>
    </citation>
    <scope>NUCLEOTIDE SEQUENCE [LARGE SCALE GENOMIC DNA]</scope>
    <source>
        <strain evidence="1 2">HMF4905</strain>
    </source>
</reference>
<protein>
    <submittedName>
        <fullName evidence="1">Uncharacterized protein</fullName>
    </submittedName>
</protein>
<accession>A0A7K1SR06</accession>
<keyword evidence="2" id="KW-1185">Reference proteome</keyword>
<proteinExistence type="predicted"/>